<feature type="compositionally biased region" description="Polar residues" evidence="4">
    <location>
        <begin position="560"/>
        <end position="592"/>
    </location>
</feature>
<evidence type="ECO:0000313" key="5">
    <source>
        <dbReference type="EnsemblPlants" id="EMT08750"/>
    </source>
</evidence>
<feature type="region of interest" description="Disordered" evidence="4">
    <location>
        <begin position="346"/>
        <end position="374"/>
    </location>
</feature>
<comment type="subcellular location">
    <subcellularLocation>
        <location evidence="1">Nucleus</location>
        <location evidence="1">Nucleolus</location>
    </subcellularLocation>
</comment>
<evidence type="ECO:0000256" key="1">
    <source>
        <dbReference type="ARBA" id="ARBA00004604"/>
    </source>
</evidence>
<dbReference type="AlphaFoldDB" id="M8B5B2"/>
<feature type="compositionally biased region" description="Acidic residues" evidence="4">
    <location>
        <begin position="360"/>
        <end position="374"/>
    </location>
</feature>
<keyword evidence="2" id="KW-0597">Phosphoprotein</keyword>
<dbReference type="GO" id="GO:0032040">
    <property type="term" value="C:small-subunit processome"/>
    <property type="evidence" value="ECO:0007669"/>
    <property type="project" value="InterPro"/>
</dbReference>
<dbReference type="Pfam" id="PF04615">
    <property type="entry name" value="Utp14"/>
    <property type="match status" value="1"/>
</dbReference>
<feature type="region of interest" description="Disordered" evidence="4">
    <location>
        <begin position="435"/>
        <end position="506"/>
    </location>
</feature>
<evidence type="ECO:0000256" key="4">
    <source>
        <dbReference type="SAM" id="MobiDB-lite"/>
    </source>
</evidence>
<evidence type="ECO:0000256" key="3">
    <source>
        <dbReference type="ARBA" id="ARBA00023242"/>
    </source>
</evidence>
<accession>M8B5B2</accession>
<sequence length="991" mass="112284">MSNHHILRLKKDVYEYEEGVPEEEARKNDRYDAVAKYEYDFDSDGSNADEDVPSDEGEDMEEDDDGDVDEEKQIRILQETTGMPREAFDGNRKKKEKKQAQELLLQPGDGPDKPGYSKIRKMVQQQEKKPMVVQPPLPKGQRDKMDRSVAYVLSKKEIGKWERIVKDNREAATLRFENDLNLGVDTVGAIASKFEPRSSFEKQMAGVFNNTEIMEAHKNDGAKILELNKMEVEDVRERQNCLAKMRSLLFRHEMKAKRVKKIKSRTYHRLMKKDKLKAADLEADPEAAKDSAKKLEFKRAEERMTLKHKNNSKWAKRILKRGLSVQDDGTRDAITAQLQQHALLTRKMNSIKDGSSSSDESSDDDNDDEDEDESKLEAKLLNRGKEKIRKVIVEDNEIPKSGVFSLPFMERAMKKRADATYEETRLDYEELEESLRKLEDDNTEENVDSMKVTGKRTFGPVKRAHEEANKRPKLGDADKNSDSEYDSDSGQHFDSNEVNKKAEYANNKADDVQLGTALLDNEQQNDLYVSFDGTRKSQGPKTDIEVRMLADNSWKKVKNSKTNGGNNIKESGNKSKVQIPSVDSNPKPQNSDSDSEEEMVDGFLTVSDEKETYELPSQADLIRQAFAGDDVEAEFEDEKFKALNEENPEPEEPALVPGWGQWTHVQQKRGLPSWMVKEHEDAKRKREETLKSRKDAKLKHVIISEHVDKKAEKLLAANLPFPYTSNDVYENSMRMPLGPDFNPAISLSALNRPAIVKKPGVVIKPIQYGEIDPHEKPDELKRHKIKEHRLLLVSSAPRFNKSSVEPASDDDDVNWDVAARSSGEEAPLPRSPRTSKEEEQLLLVVGLVTSLLDEPVQPQPSSPQLGHPDRTSREEGAVAPTAPPARHLVAPGRRQAEAAALPIMSPPHLHTPLVYYLMAAGYPPRPPLRLGARKPSSRRSCEPTATQPSLPRPRWWWHVSSPTRCSRRRGPWTGPRSARTSSTSTSSSLSR</sequence>
<feature type="region of interest" description="Disordered" evidence="4">
    <location>
        <begin position="854"/>
        <end position="893"/>
    </location>
</feature>
<feature type="compositionally biased region" description="Basic and acidic residues" evidence="4">
    <location>
        <begin position="867"/>
        <end position="876"/>
    </location>
</feature>
<name>M8B5B2_AEGTA</name>
<organism evidence="5">
    <name type="scientific">Aegilops tauschii</name>
    <name type="common">Tausch's goatgrass</name>
    <name type="synonym">Aegilops squarrosa</name>
    <dbReference type="NCBI Taxonomy" id="37682"/>
    <lineage>
        <taxon>Eukaryota</taxon>
        <taxon>Viridiplantae</taxon>
        <taxon>Streptophyta</taxon>
        <taxon>Embryophyta</taxon>
        <taxon>Tracheophyta</taxon>
        <taxon>Spermatophyta</taxon>
        <taxon>Magnoliopsida</taxon>
        <taxon>Liliopsida</taxon>
        <taxon>Poales</taxon>
        <taxon>Poaceae</taxon>
        <taxon>BOP clade</taxon>
        <taxon>Pooideae</taxon>
        <taxon>Triticodae</taxon>
        <taxon>Triticeae</taxon>
        <taxon>Triticinae</taxon>
        <taxon>Aegilops</taxon>
    </lineage>
</organism>
<dbReference type="InterPro" id="IPR006709">
    <property type="entry name" value="SSU_processome_Utp14"/>
</dbReference>
<feature type="compositionally biased region" description="Acidic residues" evidence="4">
    <location>
        <begin position="40"/>
        <end position="70"/>
    </location>
</feature>
<feature type="region of interest" description="Disordered" evidence="4">
    <location>
        <begin position="928"/>
        <end position="991"/>
    </location>
</feature>
<keyword evidence="3" id="KW-0539">Nucleus</keyword>
<evidence type="ECO:0000256" key="2">
    <source>
        <dbReference type="ARBA" id="ARBA00022553"/>
    </source>
</evidence>
<feature type="compositionally biased region" description="Basic and acidic residues" evidence="4">
    <location>
        <begin position="489"/>
        <end position="506"/>
    </location>
</feature>
<dbReference type="EnsemblPlants" id="EMT08750">
    <property type="protein sequence ID" value="EMT08750"/>
    <property type="gene ID" value="F775_15817"/>
</dbReference>
<dbReference type="GO" id="GO:0006364">
    <property type="term" value="P:rRNA processing"/>
    <property type="evidence" value="ECO:0007669"/>
    <property type="project" value="InterPro"/>
</dbReference>
<reference evidence="5" key="1">
    <citation type="submission" date="2015-06" db="UniProtKB">
        <authorList>
            <consortium name="EnsemblPlants"/>
        </authorList>
    </citation>
    <scope>IDENTIFICATION</scope>
</reference>
<feature type="compositionally biased region" description="Basic and acidic residues" evidence="4">
    <location>
        <begin position="463"/>
        <end position="482"/>
    </location>
</feature>
<proteinExistence type="predicted"/>
<dbReference type="PANTHER" id="PTHR14150">
    <property type="entry name" value="U3 SMALL NUCLEOLAR RNA-ASSOCIATED PROTEIN 14"/>
    <property type="match status" value="1"/>
</dbReference>
<feature type="region of interest" description="Disordered" evidence="4">
    <location>
        <begin position="36"/>
        <end position="146"/>
    </location>
</feature>
<feature type="region of interest" description="Disordered" evidence="4">
    <location>
        <begin position="529"/>
        <end position="618"/>
    </location>
</feature>
<dbReference type="PANTHER" id="PTHR14150:SF12">
    <property type="entry name" value="U3 SMALL NUCLEOLAR RNA-ASSOCIATED PROTEIN 14 HOMOLOG A"/>
    <property type="match status" value="1"/>
</dbReference>
<feature type="compositionally biased region" description="Low complexity" evidence="4">
    <location>
        <begin position="976"/>
        <end position="991"/>
    </location>
</feature>
<protein>
    <submittedName>
        <fullName evidence="5">U3 small nucleolar RNA-associated 14-B-like protein</fullName>
    </submittedName>
</protein>